<dbReference type="Proteomes" id="UP000824044">
    <property type="component" value="Unassembled WGS sequence"/>
</dbReference>
<gene>
    <name evidence="2" type="ORF">H9812_03450</name>
</gene>
<name>A0A9D2DWW3_9FIRM</name>
<reference evidence="2" key="1">
    <citation type="journal article" date="2021" name="PeerJ">
        <title>Extensive microbial diversity within the chicken gut microbiome revealed by metagenomics and culture.</title>
        <authorList>
            <person name="Gilroy R."/>
            <person name="Ravi A."/>
            <person name="Getino M."/>
            <person name="Pursley I."/>
            <person name="Horton D.L."/>
            <person name="Alikhan N.F."/>
            <person name="Baker D."/>
            <person name="Gharbi K."/>
            <person name="Hall N."/>
            <person name="Watson M."/>
            <person name="Adriaenssens E.M."/>
            <person name="Foster-Nyarko E."/>
            <person name="Jarju S."/>
            <person name="Secka A."/>
            <person name="Antonio M."/>
            <person name="Oren A."/>
            <person name="Chaudhuri R.R."/>
            <person name="La Ragione R."/>
            <person name="Hildebrand F."/>
            <person name="Pallen M.J."/>
        </authorList>
    </citation>
    <scope>NUCLEOTIDE SEQUENCE</scope>
    <source>
        <strain evidence="2">CHK33-5263</strain>
    </source>
</reference>
<reference evidence="2" key="2">
    <citation type="submission" date="2021-04" db="EMBL/GenBank/DDBJ databases">
        <authorList>
            <person name="Gilroy R."/>
        </authorList>
    </citation>
    <scope>NUCLEOTIDE SEQUENCE</scope>
    <source>
        <strain evidence="2">CHK33-5263</strain>
    </source>
</reference>
<comment type="caution">
    <text evidence="2">The sequence shown here is derived from an EMBL/GenBank/DDBJ whole genome shotgun (WGS) entry which is preliminary data.</text>
</comment>
<proteinExistence type="predicted"/>
<feature type="compositionally biased region" description="Basic and acidic residues" evidence="1">
    <location>
        <begin position="1"/>
        <end position="25"/>
    </location>
</feature>
<protein>
    <submittedName>
        <fullName evidence="2">Uncharacterized protein</fullName>
    </submittedName>
</protein>
<evidence type="ECO:0000256" key="1">
    <source>
        <dbReference type="SAM" id="MobiDB-lite"/>
    </source>
</evidence>
<accession>A0A9D2DWW3</accession>
<organism evidence="2 3">
    <name type="scientific">Candidatus Gallimonas intestinigallinarum</name>
    <dbReference type="NCBI Taxonomy" id="2838604"/>
    <lineage>
        <taxon>Bacteria</taxon>
        <taxon>Bacillati</taxon>
        <taxon>Bacillota</taxon>
        <taxon>Clostridia</taxon>
        <taxon>Candidatus Gallimonas</taxon>
    </lineage>
</organism>
<dbReference type="EMBL" id="DXBS01000067">
    <property type="protein sequence ID" value="HIZ24515.1"/>
    <property type="molecule type" value="Genomic_DNA"/>
</dbReference>
<evidence type="ECO:0000313" key="3">
    <source>
        <dbReference type="Proteomes" id="UP000824044"/>
    </source>
</evidence>
<sequence length="101" mass="11757">MQRRRYLSDARQKDKRDQKGNERGIQRANAPEPAAQKEYNDSKSYHRRKWCIVRDERIQTRKHPGTGEKGDGKQQNVDRLTAPAEECAHRAIASAVIFPER</sequence>
<evidence type="ECO:0000313" key="2">
    <source>
        <dbReference type="EMBL" id="HIZ24515.1"/>
    </source>
</evidence>
<dbReference type="AlphaFoldDB" id="A0A9D2DWW3"/>
<feature type="region of interest" description="Disordered" evidence="1">
    <location>
        <begin position="1"/>
        <end position="43"/>
    </location>
</feature>